<keyword evidence="2" id="KW-0238">DNA-binding</keyword>
<protein>
    <submittedName>
        <fullName evidence="5">Transcriptional regulator</fullName>
    </submittedName>
</protein>
<dbReference type="InterPro" id="IPR036390">
    <property type="entry name" value="WH_DNA-bd_sf"/>
</dbReference>
<dbReference type="SUPFAM" id="SSF46785">
    <property type="entry name" value="Winged helix' DNA-binding domain"/>
    <property type="match status" value="1"/>
</dbReference>
<sequence>MGTTKANLFTKQQNDLANMAKALANPARIAVLEYLLKVRNTLCGDIVAELGLAQSTISQHLLELKNAGLVQGIADGITVHYCIDPEGWAKYRFVLLGFFVDAPGGND</sequence>
<evidence type="ECO:0000256" key="3">
    <source>
        <dbReference type="ARBA" id="ARBA00023163"/>
    </source>
</evidence>
<dbReference type="CDD" id="cd00090">
    <property type="entry name" value="HTH_ARSR"/>
    <property type="match status" value="1"/>
</dbReference>
<dbReference type="InterPro" id="IPR001845">
    <property type="entry name" value="HTH_ArsR_DNA-bd_dom"/>
</dbReference>
<evidence type="ECO:0000313" key="5">
    <source>
        <dbReference type="EMBL" id="PZF71294.1"/>
    </source>
</evidence>
<dbReference type="GO" id="GO:0003700">
    <property type="term" value="F:DNA-binding transcription factor activity"/>
    <property type="evidence" value="ECO:0007669"/>
    <property type="project" value="InterPro"/>
</dbReference>
<dbReference type="PANTHER" id="PTHR33154">
    <property type="entry name" value="TRANSCRIPTIONAL REGULATOR, ARSR FAMILY"/>
    <property type="match status" value="1"/>
</dbReference>
<dbReference type="InterPro" id="IPR036388">
    <property type="entry name" value="WH-like_DNA-bd_sf"/>
</dbReference>
<dbReference type="SMART" id="SM00418">
    <property type="entry name" value="HTH_ARSR"/>
    <property type="match status" value="1"/>
</dbReference>
<dbReference type="NCBIfam" id="NF033788">
    <property type="entry name" value="HTH_metalloreg"/>
    <property type="match status" value="1"/>
</dbReference>
<organism evidence="5 6">
    <name type="scientific">Taibaiella soli</name>
    <dbReference type="NCBI Taxonomy" id="1649169"/>
    <lineage>
        <taxon>Bacteria</taxon>
        <taxon>Pseudomonadati</taxon>
        <taxon>Bacteroidota</taxon>
        <taxon>Chitinophagia</taxon>
        <taxon>Chitinophagales</taxon>
        <taxon>Chitinophagaceae</taxon>
        <taxon>Taibaiella</taxon>
    </lineage>
</organism>
<dbReference type="OrthoDB" id="9800049at2"/>
<dbReference type="PANTHER" id="PTHR33154:SF15">
    <property type="entry name" value="REGULATORY PROTEIN ARSR"/>
    <property type="match status" value="1"/>
</dbReference>
<name>A0A2W2ATM0_9BACT</name>
<evidence type="ECO:0000313" key="6">
    <source>
        <dbReference type="Proteomes" id="UP000248745"/>
    </source>
</evidence>
<dbReference type="Proteomes" id="UP000248745">
    <property type="component" value="Unassembled WGS sequence"/>
</dbReference>
<dbReference type="PRINTS" id="PR00778">
    <property type="entry name" value="HTHARSR"/>
</dbReference>
<evidence type="ECO:0000256" key="2">
    <source>
        <dbReference type="ARBA" id="ARBA00023125"/>
    </source>
</evidence>
<dbReference type="AlphaFoldDB" id="A0A2W2ATM0"/>
<evidence type="ECO:0000259" key="4">
    <source>
        <dbReference type="PROSITE" id="PS50987"/>
    </source>
</evidence>
<evidence type="ECO:0000256" key="1">
    <source>
        <dbReference type="ARBA" id="ARBA00023015"/>
    </source>
</evidence>
<dbReference type="Pfam" id="PF01022">
    <property type="entry name" value="HTH_5"/>
    <property type="match status" value="1"/>
</dbReference>
<gene>
    <name evidence="5" type="ORF">DN068_18525</name>
</gene>
<dbReference type="EMBL" id="QKTW01000025">
    <property type="protein sequence ID" value="PZF71294.1"/>
    <property type="molecule type" value="Genomic_DNA"/>
</dbReference>
<reference evidence="5 6" key="1">
    <citation type="submission" date="2018-06" db="EMBL/GenBank/DDBJ databases">
        <title>Mucibacter soli gen. nov., sp. nov., a new member of the family Chitinophagaceae producing mucin.</title>
        <authorList>
            <person name="Kim M.-K."/>
            <person name="Park S."/>
            <person name="Kim T.-S."/>
            <person name="Joung Y."/>
            <person name="Han J.-H."/>
            <person name="Kim S.B."/>
        </authorList>
    </citation>
    <scope>NUCLEOTIDE SEQUENCE [LARGE SCALE GENOMIC DNA]</scope>
    <source>
        <strain evidence="5 6">R1-15</strain>
    </source>
</reference>
<dbReference type="Gene3D" id="1.10.10.10">
    <property type="entry name" value="Winged helix-like DNA-binding domain superfamily/Winged helix DNA-binding domain"/>
    <property type="match status" value="1"/>
</dbReference>
<accession>A0A2W2ATM0</accession>
<comment type="caution">
    <text evidence="5">The sequence shown here is derived from an EMBL/GenBank/DDBJ whole genome shotgun (WGS) entry which is preliminary data.</text>
</comment>
<dbReference type="RefSeq" id="WP_111000439.1">
    <property type="nucleotide sequence ID" value="NZ_QKTW01000025.1"/>
</dbReference>
<dbReference type="GO" id="GO:0003677">
    <property type="term" value="F:DNA binding"/>
    <property type="evidence" value="ECO:0007669"/>
    <property type="project" value="UniProtKB-KW"/>
</dbReference>
<feature type="domain" description="HTH arsR-type" evidence="4">
    <location>
        <begin position="8"/>
        <end position="103"/>
    </location>
</feature>
<keyword evidence="6" id="KW-1185">Reference proteome</keyword>
<keyword evidence="1" id="KW-0805">Transcription regulation</keyword>
<proteinExistence type="predicted"/>
<dbReference type="InterPro" id="IPR051081">
    <property type="entry name" value="HTH_MetalResp_TranReg"/>
</dbReference>
<keyword evidence="3" id="KW-0804">Transcription</keyword>
<dbReference type="InterPro" id="IPR011991">
    <property type="entry name" value="ArsR-like_HTH"/>
</dbReference>
<dbReference type="PROSITE" id="PS50987">
    <property type="entry name" value="HTH_ARSR_2"/>
    <property type="match status" value="1"/>
</dbReference>